<gene>
    <name evidence="9" type="ORF">EgrG_000623200</name>
</gene>
<name>A0A068WJ23_ECHGR</name>
<dbReference type="InterPro" id="IPR000719">
    <property type="entry name" value="Prot_kinase_dom"/>
</dbReference>
<dbReference type="InterPro" id="IPR008271">
    <property type="entry name" value="Ser/Thr_kinase_AS"/>
</dbReference>
<dbReference type="GO" id="GO:0043123">
    <property type="term" value="P:positive regulation of canonical NF-kappaB signal transduction"/>
    <property type="evidence" value="ECO:0007669"/>
    <property type="project" value="TreeGrafter"/>
</dbReference>
<reference evidence="11" key="3">
    <citation type="submission" date="2020-10" db="UniProtKB">
        <authorList>
            <consortium name="WormBaseParasite"/>
        </authorList>
    </citation>
    <scope>IDENTIFICATION</scope>
</reference>
<evidence type="ECO:0000256" key="7">
    <source>
        <dbReference type="SAM" id="Phobius"/>
    </source>
</evidence>
<dbReference type="Gene3D" id="1.10.510.10">
    <property type="entry name" value="Transferase(Phosphotransferase) domain 1"/>
    <property type="match status" value="1"/>
</dbReference>
<organism evidence="9">
    <name type="scientific">Echinococcus granulosus</name>
    <name type="common">Hydatid tapeworm</name>
    <dbReference type="NCBI Taxonomy" id="6210"/>
    <lineage>
        <taxon>Eukaryota</taxon>
        <taxon>Metazoa</taxon>
        <taxon>Spiralia</taxon>
        <taxon>Lophotrochozoa</taxon>
        <taxon>Platyhelminthes</taxon>
        <taxon>Cestoda</taxon>
        <taxon>Eucestoda</taxon>
        <taxon>Cyclophyllidea</taxon>
        <taxon>Taeniidae</taxon>
        <taxon>Echinococcus</taxon>
        <taxon>Echinococcus granulosus group</taxon>
    </lineage>
</organism>
<dbReference type="PROSITE" id="PS00108">
    <property type="entry name" value="PROTEIN_KINASE_ST"/>
    <property type="match status" value="1"/>
</dbReference>
<evidence type="ECO:0000313" key="9">
    <source>
        <dbReference type="EMBL" id="CDS18447.1"/>
    </source>
</evidence>
<reference evidence="9" key="2">
    <citation type="submission" date="2014-06" db="EMBL/GenBank/DDBJ databases">
        <authorList>
            <person name="Aslett M."/>
        </authorList>
    </citation>
    <scope>NUCLEOTIDE SEQUENCE</scope>
</reference>
<feature type="transmembrane region" description="Helical" evidence="7">
    <location>
        <begin position="399"/>
        <end position="418"/>
    </location>
</feature>
<protein>
    <submittedName>
        <fullName evidence="9 11">Mitogen activated protein kinase kinase kinase</fullName>
    </submittedName>
</protein>
<evidence type="ECO:0000256" key="2">
    <source>
        <dbReference type="ARBA" id="ARBA00022527"/>
    </source>
</evidence>
<dbReference type="GO" id="GO:0004709">
    <property type="term" value="F:MAP kinase kinase kinase activity"/>
    <property type="evidence" value="ECO:0007669"/>
    <property type="project" value="TreeGrafter"/>
</dbReference>
<dbReference type="GO" id="GO:0005524">
    <property type="term" value="F:ATP binding"/>
    <property type="evidence" value="ECO:0007669"/>
    <property type="project" value="UniProtKB-KW"/>
</dbReference>
<dbReference type="GO" id="GO:0006955">
    <property type="term" value="P:immune response"/>
    <property type="evidence" value="ECO:0007669"/>
    <property type="project" value="TreeGrafter"/>
</dbReference>
<keyword evidence="4" id="KW-0547">Nucleotide-binding</keyword>
<dbReference type="GO" id="GO:0007254">
    <property type="term" value="P:JNK cascade"/>
    <property type="evidence" value="ECO:0007669"/>
    <property type="project" value="TreeGrafter"/>
</dbReference>
<dbReference type="WBParaSite" id="EgrG_000623200">
    <property type="protein sequence ID" value="EgrG_000623200"/>
    <property type="gene ID" value="EgrG_000623200"/>
</dbReference>
<keyword evidence="6" id="KW-0067">ATP-binding</keyword>
<dbReference type="EMBL" id="LK028578">
    <property type="protein sequence ID" value="CDS18447.1"/>
    <property type="molecule type" value="Genomic_DNA"/>
</dbReference>
<dbReference type="PROSITE" id="PS50011">
    <property type="entry name" value="PROTEIN_KINASE_DOM"/>
    <property type="match status" value="1"/>
</dbReference>
<evidence type="ECO:0000259" key="8">
    <source>
        <dbReference type="PROSITE" id="PS50011"/>
    </source>
</evidence>
<evidence type="ECO:0000256" key="6">
    <source>
        <dbReference type="ARBA" id="ARBA00022840"/>
    </source>
</evidence>
<keyword evidence="7" id="KW-1133">Transmembrane helix</keyword>
<dbReference type="PANTHER" id="PTHR46716:SF1">
    <property type="entry name" value="MITOGEN-ACTIVATED PROTEIN KINASE KINASE KINASE 7"/>
    <property type="match status" value="1"/>
</dbReference>
<comment type="similarity">
    <text evidence="1">Belongs to the protein kinase superfamily. STE Ser/Thr protein kinase family. MAP kinase kinase kinase subfamily.</text>
</comment>
<evidence type="ECO:0000313" key="11">
    <source>
        <dbReference type="WBParaSite" id="EgrG_000623200"/>
    </source>
</evidence>
<evidence type="ECO:0000256" key="5">
    <source>
        <dbReference type="ARBA" id="ARBA00022777"/>
    </source>
</evidence>
<dbReference type="PANTHER" id="PTHR46716">
    <property type="entry name" value="MITOGEN-ACTIVATED PROTEIN KINASE KINASE KINASE 7"/>
    <property type="match status" value="1"/>
</dbReference>
<evidence type="ECO:0000256" key="3">
    <source>
        <dbReference type="ARBA" id="ARBA00022679"/>
    </source>
</evidence>
<keyword evidence="5 9" id="KW-0418">Kinase</keyword>
<keyword evidence="7" id="KW-0812">Transmembrane</keyword>
<evidence type="ECO:0000313" key="10">
    <source>
        <dbReference type="Proteomes" id="UP000492820"/>
    </source>
</evidence>
<keyword evidence="2" id="KW-0723">Serine/threonine-protein kinase</keyword>
<dbReference type="SUPFAM" id="SSF56112">
    <property type="entry name" value="Protein kinase-like (PK-like)"/>
    <property type="match status" value="1"/>
</dbReference>
<dbReference type="SMART" id="SM00220">
    <property type="entry name" value="S_TKc"/>
    <property type="match status" value="1"/>
</dbReference>
<proteinExistence type="inferred from homology"/>
<reference evidence="9 10" key="1">
    <citation type="journal article" date="2013" name="Nature">
        <title>The genomes of four tapeworm species reveal adaptations to parasitism.</title>
        <authorList>
            <person name="Tsai I.J."/>
            <person name="Zarowiecki M."/>
            <person name="Holroyd N."/>
            <person name="Garciarrubio A."/>
            <person name="Sanchez-Flores A."/>
            <person name="Brooks K.L."/>
            <person name="Tracey A."/>
            <person name="Bobes R.J."/>
            <person name="Fragoso G."/>
            <person name="Sciutto E."/>
            <person name="Aslett M."/>
            <person name="Beasley H."/>
            <person name="Bennett H.M."/>
            <person name="Cai J."/>
            <person name="Camicia F."/>
            <person name="Clark R."/>
            <person name="Cucher M."/>
            <person name="De Silva N."/>
            <person name="Day T.A."/>
            <person name="Deplazes P."/>
            <person name="Estrada K."/>
            <person name="Fernandez C."/>
            <person name="Holland P.W."/>
            <person name="Hou J."/>
            <person name="Hu S."/>
            <person name="Huckvale T."/>
            <person name="Hung S.S."/>
            <person name="Kamenetzky L."/>
            <person name="Keane J.A."/>
            <person name="Kiss F."/>
            <person name="Koziol U."/>
            <person name="Lambert O."/>
            <person name="Liu K."/>
            <person name="Luo X."/>
            <person name="Luo Y."/>
            <person name="Macchiaroli N."/>
            <person name="Nichol S."/>
            <person name="Paps J."/>
            <person name="Parkinson J."/>
            <person name="Pouchkina-Stantcheva N."/>
            <person name="Riddiford N."/>
            <person name="Rosenzvit M."/>
            <person name="Salinas G."/>
            <person name="Wasmuth J.D."/>
            <person name="Zamanian M."/>
            <person name="Zheng Y."/>
            <person name="Cai X."/>
            <person name="Soberon X."/>
            <person name="Olson P.D."/>
            <person name="Laclette J.P."/>
            <person name="Brehm K."/>
            <person name="Berriman M."/>
            <person name="Garciarrubio A."/>
            <person name="Bobes R.J."/>
            <person name="Fragoso G."/>
            <person name="Sanchez-Flores A."/>
            <person name="Estrada K."/>
            <person name="Cevallos M.A."/>
            <person name="Morett E."/>
            <person name="Gonzalez V."/>
            <person name="Portillo T."/>
            <person name="Ochoa-Leyva A."/>
            <person name="Jose M.V."/>
            <person name="Sciutto E."/>
            <person name="Landa A."/>
            <person name="Jimenez L."/>
            <person name="Valdes V."/>
            <person name="Carrero J.C."/>
            <person name="Larralde C."/>
            <person name="Morales-Montor J."/>
            <person name="Limon-Lason J."/>
            <person name="Soberon X."/>
            <person name="Laclette J.P."/>
        </authorList>
    </citation>
    <scope>NUCLEOTIDE SEQUENCE [LARGE SCALE GENOMIC DNA]</scope>
</reference>
<evidence type="ECO:0000256" key="4">
    <source>
        <dbReference type="ARBA" id="ARBA00022741"/>
    </source>
</evidence>
<dbReference type="InterPro" id="IPR011009">
    <property type="entry name" value="Kinase-like_dom_sf"/>
</dbReference>
<keyword evidence="3" id="KW-0808">Transferase</keyword>
<dbReference type="AlphaFoldDB" id="A0A068WJ23"/>
<sequence>MIPNISQISPLYRSKNPRYYTRFTSVDGLQGFVKWFHYSSSLERRYKELRLLLKLQNHPNIVTLLAAGPDYQNGILEYIVTELASEGDLYHLIHRRRSVEYNLSNALSWIAQLSEALAFLHERSSTPIIHRDVKPANCLIFDGGARLKLCDFGSAESSHLSELMSSTRRGTAGFMAPELFAIDSTTPINYTVKSDIFSAAMTFWEILARQHVCPPDESFFVTLVQLVHKHRRPRPLRGCPIFLLRLLERSWSENPEKRPRMSEIADLLGHIKTRILDPGVISHPLFIPPLPSDFALSPAAAYTTHDQWEEEEDVTDSAPQSTWMEDCPAQELLLLSPSPVLLKPLELSVVCDDSDMDYLLCSLFLPIKARSFTTELSPLCVKCLSSPLTLHMRIRGIHLLFYLFTHFCIIITTMHYFGPV</sequence>
<accession>A0A068WJ23</accession>
<dbReference type="Proteomes" id="UP000492820">
    <property type="component" value="Unassembled WGS sequence"/>
</dbReference>
<dbReference type="GO" id="GO:0019899">
    <property type="term" value="F:enzyme binding"/>
    <property type="evidence" value="ECO:0007669"/>
    <property type="project" value="UniProtKB-ARBA"/>
</dbReference>
<evidence type="ECO:0000256" key="1">
    <source>
        <dbReference type="ARBA" id="ARBA00006529"/>
    </source>
</evidence>
<keyword evidence="7" id="KW-0472">Membrane</keyword>
<feature type="domain" description="Protein kinase" evidence="8">
    <location>
        <begin position="1"/>
        <end position="286"/>
    </location>
</feature>
<dbReference type="Pfam" id="PF00069">
    <property type="entry name" value="Pkinase"/>
    <property type="match status" value="1"/>
</dbReference>
<dbReference type="OrthoDB" id="10261027at2759"/>